<dbReference type="Proteomes" id="UP000431092">
    <property type="component" value="Unassembled WGS sequence"/>
</dbReference>
<sequence>MEAALPLPSIITGGFGGAAVFFDTGCDLGGALLAIAVGTVFGIVSEEVGGLIQSSIGSAQTATTRVATPTT</sequence>
<proteinExistence type="predicted"/>
<name>A0A6I3IJK7_9MICO</name>
<accession>A0A6I3IJK7</accession>
<organism evidence="1 2">
    <name type="scientific">Arsenicicoccus cauae</name>
    <dbReference type="NCBI Taxonomy" id="2663847"/>
    <lineage>
        <taxon>Bacteria</taxon>
        <taxon>Bacillati</taxon>
        <taxon>Actinomycetota</taxon>
        <taxon>Actinomycetes</taxon>
        <taxon>Micrococcales</taxon>
        <taxon>Intrasporangiaceae</taxon>
        <taxon>Arsenicicoccus</taxon>
    </lineage>
</organism>
<dbReference type="RefSeq" id="WP_154594095.1">
    <property type="nucleotide sequence ID" value="NZ_WLVL01000040.1"/>
</dbReference>
<evidence type="ECO:0000313" key="2">
    <source>
        <dbReference type="Proteomes" id="UP000431092"/>
    </source>
</evidence>
<protein>
    <submittedName>
        <fullName evidence="1">Uncharacterized protein</fullName>
    </submittedName>
</protein>
<dbReference type="EMBL" id="WLVL01000040">
    <property type="protein sequence ID" value="MTB72833.1"/>
    <property type="molecule type" value="Genomic_DNA"/>
</dbReference>
<gene>
    <name evidence="1" type="ORF">GGG17_12840</name>
</gene>
<evidence type="ECO:0000313" key="1">
    <source>
        <dbReference type="EMBL" id="MTB72833.1"/>
    </source>
</evidence>
<comment type="caution">
    <text evidence="1">The sequence shown here is derived from an EMBL/GenBank/DDBJ whole genome shotgun (WGS) entry which is preliminary data.</text>
</comment>
<keyword evidence="2" id="KW-1185">Reference proteome</keyword>
<dbReference type="AlphaFoldDB" id="A0A6I3IJK7"/>
<reference evidence="1 2" key="1">
    <citation type="submission" date="2019-11" db="EMBL/GenBank/DDBJ databases">
        <title>Whole genome sequencing identifies a novel species of the genus Arsenicicoccus isolated from human blood.</title>
        <authorList>
            <person name="Jeong J.H."/>
            <person name="Kweon O.J."/>
            <person name="Kim H.R."/>
            <person name="Kim T.-H."/>
            <person name="Ha S.-M."/>
            <person name="Lee M.-K."/>
        </authorList>
    </citation>
    <scope>NUCLEOTIDE SEQUENCE [LARGE SCALE GENOMIC DNA]</scope>
    <source>
        <strain evidence="1 2">MKL-02</strain>
    </source>
</reference>